<feature type="transmembrane region" description="Helical" evidence="7">
    <location>
        <begin position="161"/>
        <end position="179"/>
    </location>
</feature>
<evidence type="ECO:0000256" key="4">
    <source>
        <dbReference type="ARBA" id="ARBA00022729"/>
    </source>
</evidence>
<dbReference type="Proteomes" id="UP001632038">
    <property type="component" value="Unassembled WGS sequence"/>
</dbReference>
<feature type="chain" id="PRO_5044528222" description="Post-GPI attachment to proteins factor 3" evidence="7">
    <location>
        <begin position="29"/>
        <end position="338"/>
    </location>
</feature>
<feature type="transmembrane region" description="Helical" evidence="7">
    <location>
        <begin position="191"/>
        <end position="212"/>
    </location>
</feature>
<comment type="caution">
    <text evidence="8">The sequence shown here is derived from an EMBL/GenBank/DDBJ whole genome shotgun (WGS) entry which is preliminary data.</text>
</comment>
<dbReference type="EMBL" id="JAVIJP010000039">
    <property type="protein sequence ID" value="KAL3627098.1"/>
    <property type="molecule type" value="Genomic_DNA"/>
</dbReference>
<feature type="transmembrane region" description="Helical" evidence="7">
    <location>
        <begin position="219"/>
        <end position="237"/>
    </location>
</feature>
<organism evidence="8 9">
    <name type="scientific">Castilleja foliolosa</name>
    <dbReference type="NCBI Taxonomy" id="1961234"/>
    <lineage>
        <taxon>Eukaryota</taxon>
        <taxon>Viridiplantae</taxon>
        <taxon>Streptophyta</taxon>
        <taxon>Embryophyta</taxon>
        <taxon>Tracheophyta</taxon>
        <taxon>Spermatophyta</taxon>
        <taxon>Magnoliopsida</taxon>
        <taxon>eudicotyledons</taxon>
        <taxon>Gunneridae</taxon>
        <taxon>Pentapetalae</taxon>
        <taxon>asterids</taxon>
        <taxon>lamiids</taxon>
        <taxon>Lamiales</taxon>
        <taxon>Orobanchaceae</taxon>
        <taxon>Pedicularideae</taxon>
        <taxon>Castillejinae</taxon>
        <taxon>Castilleja</taxon>
    </lineage>
</organism>
<evidence type="ECO:0000256" key="3">
    <source>
        <dbReference type="ARBA" id="ARBA00022692"/>
    </source>
</evidence>
<evidence type="ECO:0000313" key="8">
    <source>
        <dbReference type="EMBL" id="KAL3627098.1"/>
    </source>
</evidence>
<keyword evidence="9" id="KW-1185">Reference proteome</keyword>
<feature type="transmembrane region" description="Helical" evidence="7">
    <location>
        <begin position="249"/>
        <end position="267"/>
    </location>
</feature>
<dbReference type="Pfam" id="PF04080">
    <property type="entry name" value="Per1"/>
    <property type="match status" value="1"/>
</dbReference>
<comment type="similarity">
    <text evidence="7">Belongs to the PGAP3 family.</text>
</comment>
<evidence type="ECO:0000256" key="2">
    <source>
        <dbReference type="ARBA" id="ARBA00022502"/>
    </source>
</evidence>
<reference evidence="9" key="1">
    <citation type="journal article" date="2024" name="IScience">
        <title>Strigolactones Initiate the Formation of Haustorium-like Structures in Castilleja.</title>
        <authorList>
            <person name="Buerger M."/>
            <person name="Peterson D."/>
            <person name="Chory J."/>
        </authorList>
    </citation>
    <scope>NUCLEOTIDE SEQUENCE [LARGE SCALE GENOMIC DNA]</scope>
</reference>
<keyword evidence="5 7" id="KW-1133">Transmembrane helix</keyword>
<keyword evidence="2 7" id="KW-0337">GPI-anchor biosynthesis</keyword>
<evidence type="ECO:0000256" key="5">
    <source>
        <dbReference type="ARBA" id="ARBA00022989"/>
    </source>
</evidence>
<feature type="signal peptide" evidence="7">
    <location>
        <begin position="1"/>
        <end position="28"/>
    </location>
</feature>
<keyword evidence="7" id="KW-0333">Golgi apparatus</keyword>
<evidence type="ECO:0000256" key="7">
    <source>
        <dbReference type="RuleBase" id="RU365066"/>
    </source>
</evidence>
<evidence type="ECO:0000256" key="6">
    <source>
        <dbReference type="ARBA" id="ARBA00023136"/>
    </source>
</evidence>
<comment type="subcellular location">
    <subcellularLocation>
        <location evidence="1">Endomembrane system</location>
        <topology evidence="1">Multi-pass membrane protein</topology>
    </subcellularLocation>
    <subcellularLocation>
        <location evidence="7">Golgi apparatus membrane</location>
        <topology evidence="7">Multi-pass membrane protein</topology>
    </subcellularLocation>
</comment>
<accession>A0ABD3CBB3</accession>
<dbReference type="GO" id="GO:0006506">
    <property type="term" value="P:GPI anchor biosynthetic process"/>
    <property type="evidence" value="ECO:0007669"/>
    <property type="project" value="UniProtKB-KW"/>
</dbReference>
<feature type="transmembrane region" description="Helical" evidence="7">
    <location>
        <begin position="274"/>
        <end position="292"/>
    </location>
</feature>
<dbReference type="InterPro" id="IPR007217">
    <property type="entry name" value="Per1-like"/>
</dbReference>
<dbReference type="PANTHER" id="PTHR13148:SF0">
    <property type="entry name" value="POST-GPI ATTACHMENT TO PROTEINS FACTOR 3"/>
    <property type="match status" value="1"/>
</dbReference>
<keyword evidence="4 7" id="KW-0732">Signal</keyword>
<feature type="transmembrane region" description="Helical" evidence="7">
    <location>
        <begin position="118"/>
        <end position="140"/>
    </location>
</feature>
<gene>
    <name evidence="8" type="ORF">CASFOL_028461</name>
</gene>
<dbReference type="PANTHER" id="PTHR13148">
    <property type="entry name" value="PER1-RELATED"/>
    <property type="match status" value="1"/>
</dbReference>
<feature type="transmembrane region" description="Helical" evidence="7">
    <location>
        <begin position="304"/>
        <end position="322"/>
    </location>
</feature>
<sequence>MLSFMANCYWIICFLVLSCLVEVYKASAGDSDPLYRSCVEQCETTGCVEEKCFLHCKSSLDDSSGTIYSWWKQSDCQSNCRYHCMLNREQERAQIGEGPIKYHGKWPIQRLLGFQEPLFVLFSALNLFMHFHGLLSYYSLVYDRLPLKPDKKPFYDHAGLWRIYGLLSINAWFWSAVFHSRDTGLTEKLDYSSTVALLGYSLIVAIIRCFGLRLDAAKVMVSAPLIAFTTTHILFLHNYKMDYGWNSKVSVAMGTAQLLIWAIWACVTSHPSRCKLWAVVVGGGLAILLEIYDFHPYQGLLDVHALWHFSTIPITYIWWSFIKDDAKYRTSILLKKEH</sequence>
<comment type="function">
    <text evidence="7">Involved in the lipid remodeling steps of GPI-anchor maturation.</text>
</comment>
<evidence type="ECO:0000256" key="1">
    <source>
        <dbReference type="ARBA" id="ARBA00004127"/>
    </source>
</evidence>
<keyword evidence="3 7" id="KW-0812">Transmembrane</keyword>
<protein>
    <recommendedName>
        <fullName evidence="7">Post-GPI attachment to proteins factor 3</fullName>
    </recommendedName>
</protein>
<name>A0ABD3CBB3_9LAMI</name>
<proteinExistence type="inferred from homology"/>
<evidence type="ECO:0000313" key="9">
    <source>
        <dbReference type="Proteomes" id="UP001632038"/>
    </source>
</evidence>
<dbReference type="GO" id="GO:0000139">
    <property type="term" value="C:Golgi membrane"/>
    <property type="evidence" value="ECO:0007669"/>
    <property type="project" value="UniProtKB-SubCell"/>
</dbReference>
<dbReference type="AlphaFoldDB" id="A0ABD3CBB3"/>
<keyword evidence="6 7" id="KW-0472">Membrane</keyword>